<comment type="similarity">
    <text evidence="6">Belongs to the peptidase M24A family. Methionine aminopeptidase type 1 subfamily.</text>
</comment>
<dbReference type="NCBIfam" id="TIGR00500">
    <property type="entry name" value="met_pdase_I"/>
    <property type="match status" value="1"/>
</dbReference>
<feature type="binding site" evidence="6">
    <location>
        <position position="174"/>
    </location>
    <ligand>
        <name>a divalent metal cation</name>
        <dbReference type="ChEBI" id="CHEBI:60240"/>
        <label>2</label>
        <note>catalytic</note>
    </ligand>
</feature>
<comment type="cofactor">
    <cofactor evidence="6">
        <name>Co(2+)</name>
        <dbReference type="ChEBI" id="CHEBI:48828"/>
    </cofactor>
    <cofactor evidence="6">
        <name>Zn(2+)</name>
        <dbReference type="ChEBI" id="CHEBI:29105"/>
    </cofactor>
    <cofactor evidence="6">
        <name>Mn(2+)</name>
        <dbReference type="ChEBI" id="CHEBI:29035"/>
    </cofactor>
    <cofactor evidence="6">
        <name>Fe(2+)</name>
        <dbReference type="ChEBI" id="CHEBI:29033"/>
    </cofactor>
    <text evidence="6">Binds 2 divalent metal cations per subunit. Has a high-affinity and a low affinity metal-binding site. The true nature of the physiological cofactor is under debate. The enzyme is active with cobalt, zinc, manganese or divalent iron ions. Most likely, methionine aminopeptidases function as mononuclear Fe(2+)-metalloproteases under physiological conditions, and the catalytically relevant metal-binding site has been assigned to the histidine-containing high-affinity site.</text>
</comment>
<dbReference type="EMBL" id="BAAARI010000011">
    <property type="protein sequence ID" value="GAA2578450.1"/>
    <property type="molecule type" value="Genomic_DNA"/>
</dbReference>
<comment type="caution">
    <text evidence="9">The sequence shown here is derived from an EMBL/GenBank/DDBJ whole genome shotgun (WGS) entry which is preliminary data.</text>
</comment>
<reference evidence="10" key="1">
    <citation type="journal article" date="2019" name="Int. J. Syst. Evol. Microbiol.">
        <title>The Global Catalogue of Microorganisms (GCM) 10K type strain sequencing project: providing services to taxonomists for standard genome sequencing and annotation.</title>
        <authorList>
            <consortium name="The Broad Institute Genomics Platform"/>
            <consortium name="The Broad Institute Genome Sequencing Center for Infectious Disease"/>
            <person name="Wu L."/>
            <person name="Ma J."/>
        </authorList>
    </citation>
    <scope>NUCLEOTIDE SEQUENCE [LARGE SCALE GENOMIC DNA]</scope>
    <source>
        <strain evidence="10">JCM 16365</strain>
    </source>
</reference>
<evidence type="ECO:0000259" key="8">
    <source>
        <dbReference type="Pfam" id="PF00557"/>
    </source>
</evidence>
<dbReference type="Gene3D" id="3.90.230.10">
    <property type="entry name" value="Creatinase/methionine aminopeptidase superfamily"/>
    <property type="match status" value="1"/>
</dbReference>
<feature type="binding site" evidence="6">
    <location>
        <position position="207"/>
    </location>
    <ligand>
        <name>a divalent metal cation</name>
        <dbReference type="ChEBI" id="CHEBI:60240"/>
        <label>2</label>
        <note>catalytic</note>
    </ligand>
</feature>
<dbReference type="Pfam" id="PF00557">
    <property type="entry name" value="Peptidase_M24"/>
    <property type="match status" value="1"/>
</dbReference>
<evidence type="ECO:0000256" key="4">
    <source>
        <dbReference type="ARBA" id="ARBA00022723"/>
    </source>
</evidence>
<organism evidence="9 10">
    <name type="scientific">Microbacterium binotii</name>
    <dbReference type="NCBI Taxonomy" id="462710"/>
    <lineage>
        <taxon>Bacteria</taxon>
        <taxon>Bacillati</taxon>
        <taxon>Actinomycetota</taxon>
        <taxon>Actinomycetes</taxon>
        <taxon>Micrococcales</taxon>
        <taxon>Microbacteriaceae</taxon>
        <taxon>Microbacterium</taxon>
    </lineage>
</organism>
<sequence>MIELRTPAEIEQMRPAGRFVAEVLATLRDETKVGTNLLTLDRRAHDMIRRAGAESCYIDYHPSFGASPFGKVICTSINDAVLHGLPFDYTLRDGDLVSLDFAASVDGWVADSAVSFVVGTARDEDLRLIETTRIALDAAIQTATVGNRVGDVSAAIAAVSHGAGYSINTDFGGHGVGRVMHGDPHVPNDGKPGRGYPLREGLVVALEPWLLETTDRLVTDPDGWTLRSADGSRGAHTEHTVAVTAEGPIVLTDRGFLGVD</sequence>
<dbReference type="PANTHER" id="PTHR43330">
    <property type="entry name" value="METHIONINE AMINOPEPTIDASE"/>
    <property type="match status" value="1"/>
</dbReference>
<proteinExistence type="inferred from homology"/>
<feature type="binding site" evidence="6">
    <location>
        <position position="111"/>
    </location>
    <ligand>
        <name>a divalent metal cation</name>
        <dbReference type="ChEBI" id="CHEBI:60240"/>
        <label>1</label>
    </ligand>
</feature>
<dbReference type="PANTHER" id="PTHR43330:SF27">
    <property type="entry name" value="METHIONINE AMINOPEPTIDASE"/>
    <property type="match status" value="1"/>
</dbReference>
<feature type="binding site" evidence="6">
    <location>
        <position position="83"/>
    </location>
    <ligand>
        <name>substrate</name>
    </ligand>
</feature>
<evidence type="ECO:0000256" key="3">
    <source>
        <dbReference type="ARBA" id="ARBA00022670"/>
    </source>
</evidence>
<dbReference type="InterPro" id="IPR000994">
    <property type="entry name" value="Pept_M24"/>
</dbReference>
<feature type="binding site" evidence="6">
    <location>
        <position position="238"/>
    </location>
    <ligand>
        <name>a divalent metal cation</name>
        <dbReference type="ChEBI" id="CHEBI:60240"/>
        <label>1</label>
    </ligand>
</feature>
<comment type="subunit">
    <text evidence="6">Monomer.</text>
</comment>
<feature type="binding site" evidence="6">
    <location>
        <position position="100"/>
    </location>
    <ligand>
        <name>a divalent metal cation</name>
        <dbReference type="ChEBI" id="CHEBI:60240"/>
        <label>1</label>
    </ligand>
</feature>
<evidence type="ECO:0000313" key="10">
    <source>
        <dbReference type="Proteomes" id="UP001500274"/>
    </source>
</evidence>
<accession>A0ABP6BMY9</accession>
<dbReference type="InterPro" id="IPR001714">
    <property type="entry name" value="Pept_M24_MAP"/>
</dbReference>
<evidence type="ECO:0000256" key="2">
    <source>
        <dbReference type="ARBA" id="ARBA00022438"/>
    </source>
</evidence>
<keyword evidence="2 6" id="KW-0031">Aminopeptidase</keyword>
<dbReference type="RefSeq" id="WP_344228591.1">
    <property type="nucleotide sequence ID" value="NZ_BAAARI010000011.1"/>
</dbReference>
<gene>
    <name evidence="9" type="primary">map_2</name>
    <name evidence="6" type="synonym">map</name>
    <name evidence="9" type="ORF">GCM10009862_17130</name>
</gene>
<evidence type="ECO:0000256" key="7">
    <source>
        <dbReference type="RuleBase" id="RU003653"/>
    </source>
</evidence>
<dbReference type="GO" id="GO:0004177">
    <property type="term" value="F:aminopeptidase activity"/>
    <property type="evidence" value="ECO:0007669"/>
    <property type="project" value="UniProtKB-KW"/>
</dbReference>
<dbReference type="SUPFAM" id="SSF55920">
    <property type="entry name" value="Creatinase/aminopeptidase"/>
    <property type="match status" value="1"/>
</dbReference>
<keyword evidence="3 6" id="KW-0645">Protease</keyword>
<evidence type="ECO:0000313" key="9">
    <source>
        <dbReference type="EMBL" id="GAA2578450.1"/>
    </source>
</evidence>
<feature type="binding site" evidence="6">
    <location>
        <position position="238"/>
    </location>
    <ligand>
        <name>a divalent metal cation</name>
        <dbReference type="ChEBI" id="CHEBI:60240"/>
        <label>2</label>
        <note>catalytic</note>
    </ligand>
</feature>
<protein>
    <recommendedName>
        <fullName evidence="6 7">Methionine aminopeptidase</fullName>
        <shortName evidence="6">MAP</shortName>
        <shortName evidence="6">MetAP</shortName>
        <ecNumber evidence="6 7">3.4.11.18</ecNumber>
    </recommendedName>
    <alternativeName>
        <fullName evidence="6">Peptidase M</fullName>
    </alternativeName>
</protein>
<name>A0ABP6BMY9_9MICO</name>
<keyword evidence="4 6" id="KW-0479">Metal-binding</keyword>
<keyword evidence="10" id="KW-1185">Reference proteome</keyword>
<feature type="binding site" evidence="6">
    <location>
        <position position="181"/>
    </location>
    <ligand>
        <name>substrate</name>
    </ligand>
</feature>
<dbReference type="InterPro" id="IPR036005">
    <property type="entry name" value="Creatinase/aminopeptidase-like"/>
</dbReference>
<dbReference type="Proteomes" id="UP001500274">
    <property type="component" value="Unassembled WGS sequence"/>
</dbReference>
<dbReference type="InterPro" id="IPR002467">
    <property type="entry name" value="Pept_M24A_MAP1"/>
</dbReference>
<evidence type="ECO:0000256" key="6">
    <source>
        <dbReference type="HAMAP-Rule" id="MF_01974"/>
    </source>
</evidence>
<dbReference type="HAMAP" id="MF_01974">
    <property type="entry name" value="MetAP_1"/>
    <property type="match status" value="1"/>
</dbReference>
<dbReference type="EC" id="3.4.11.18" evidence="6 7"/>
<comment type="catalytic activity">
    <reaction evidence="6 7">
        <text>Release of N-terminal amino acids, preferentially methionine, from peptides and arylamides.</text>
        <dbReference type="EC" id="3.4.11.18"/>
    </reaction>
</comment>
<comment type="function">
    <text evidence="1 6">Removes the N-terminal methionine from nascent proteins. The N-terminal methionine is often cleaved when the second residue in the primary sequence is small and uncharged (Met-Ala-, Cys, Gly, Pro, Ser, Thr, or Val). Requires deformylation of the N(alpha)-formylated initiator methionine before it can be hydrolyzed.</text>
</comment>
<keyword evidence="5 6" id="KW-0378">Hydrolase</keyword>
<feature type="binding site" evidence="6">
    <location>
        <position position="111"/>
    </location>
    <ligand>
        <name>a divalent metal cation</name>
        <dbReference type="ChEBI" id="CHEBI:60240"/>
        <label>2</label>
        <note>catalytic</note>
    </ligand>
</feature>
<evidence type="ECO:0000256" key="5">
    <source>
        <dbReference type="ARBA" id="ARBA00022801"/>
    </source>
</evidence>
<evidence type="ECO:0000256" key="1">
    <source>
        <dbReference type="ARBA" id="ARBA00002521"/>
    </source>
</evidence>
<feature type="domain" description="Peptidase M24" evidence="8">
    <location>
        <begin position="11"/>
        <end position="245"/>
    </location>
</feature>
<dbReference type="CDD" id="cd01086">
    <property type="entry name" value="MetAP1"/>
    <property type="match status" value="1"/>
</dbReference>
<dbReference type="PRINTS" id="PR00599">
    <property type="entry name" value="MAPEPTIDASE"/>
</dbReference>